<keyword evidence="4 7" id="KW-0813">Transport</keyword>
<dbReference type="Pfam" id="PF01895">
    <property type="entry name" value="PhoU"/>
    <property type="match status" value="2"/>
</dbReference>
<dbReference type="GO" id="GO:0005737">
    <property type="term" value="C:cytoplasm"/>
    <property type="evidence" value="ECO:0007669"/>
    <property type="project" value="UniProtKB-SubCell"/>
</dbReference>
<evidence type="ECO:0000313" key="10">
    <source>
        <dbReference type="Proteomes" id="UP001198220"/>
    </source>
</evidence>
<dbReference type="GO" id="GO:0006817">
    <property type="term" value="P:phosphate ion transport"/>
    <property type="evidence" value="ECO:0007669"/>
    <property type="project" value="UniProtKB-KW"/>
</dbReference>
<evidence type="ECO:0000256" key="4">
    <source>
        <dbReference type="ARBA" id="ARBA00022448"/>
    </source>
</evidence>
<sequence>MRDKFQQQLQQLNEDLIEMGALCKEAVADAMTALLHSDKQARQKAFLTEYEIDNKEREIENLCMKLLLQQQPVARDLRNISAALKMISDMERIGDQASDIADITKFLENSELTQHVHIQQMAESAMSMLTESIDAFVRKDLLLARKVMKEDNTVDDLFNQIKTEVIQEIAQNPNEGELCVDMMMVAKYFERIADHVVNIAEWVEYSVTGEHKEHD</sequence>
<dbReference type="PIRSF" id="PIRSF003107">
    <property type="entry name" value="PhoU"/>
    <property type="match status" value="1"/>
</dbReference>
<evidence type="ECO:0000256" key="2">
    <source>
        <dbReference type="ARBA" id="ARBA00008107"/>
    </source>
</evidence>
<keyword evidence="10" id="KW-1185">Reference proteome</keyword>
<dbReference type="InterPro" id="IPR038078">
    <property type="entry name" value="PhoU-like_sf"/>
</dbReference>
<dbReference type="EMBL" id="JAJEPS010000021">
    <property type="protein sequence ID" value="MCC2127449.1"/>
    <property type="molecule type" value="Genomic_DNA"/>
</dbReference>
<evidence type="ECO:0000256" key="6">
    <source>
        <dbReference type="ARBA" id="ARBA00022592"/>
    </source>
</evidence>
<evidence type="ECO:0000259" key="8">
    <source>
        <dbReference type="Pfam" id="PF01895"/>
    </source>
</evidence>
<keyword evidence="5 7" id="KW-0963">Cytoplasm</keyword>
<dbReference type="PANTHER" id="PTHR42930">
    <property type="entry name" value="PHOSPHATE-SPECIFIC TRANSPORT SYSTEM ACCESSORY PROTEIN PHOU"/>
    <property type="match status" value="1"/>
</dbReference>
<dbReference type="Proteomes" id="UP001198220">
    <property type="component" value="Unassembled WGS sequence"/>
</dbReference>
<comment type="subcellular location">
    <subcellularLocation>
        <location evidence="1 7">Cytoplasm</location>
    </subcellularLocation>
</comment>
<reference evidence="9 10" key="1">
    <citation type="submission" date="2021-10" db="EMBL/GenBank/DDBJ databases">
        <title>Anaerobic single-cell dispensing facilitates the cultivation of human gut bacteria.</title>
        <authorList>
            <person name="Afrizal A."/>
        </authorList>
    </citation>
    <scope>NUCLEOTIDE SEQUENCE [LARGE SCALE GENOMIC DNA]</scope>
    <source>
        <strain evidence="9 10">CLA-AA-H276</strain>
    </source>
</reference>
<comment type="similarity">
    <text evidence="2 7">Belongs to the PhoU family.</text>
</comment>
<dbReference type="FunFam" id="1.20.58.220:FF:000004">
    <property type="entry name" value="Phosphate-specific transport system accessory protein PhoU"/>
    <property type="match status" value="1"/>
</dbReference>
<proteinExistence type="inferred from homology"/>
<dbReference type="SUPFAM" id="SSF109755">
    <property type="entry name" value="PhoU-like"/>
    <property type="match status" value="1"/>
</dbReference>
<evidence type="ECO:0000256" key="5">
    <source>
        <dbReference type="ARBA" id="ARBA00022490"/>
    </source>
</evidence>
<dbReference type="GO" id="GO:0045936">
    <property type="term" value="P:negative regulation of phosphate metabolic process"/>
    <property type="evidence" value="ECO:0007669"/>
    <property type="project" value="InterPro"/>
</dbReference>
<accession>A0AAE3A8G7</accession>
<dbReference type="GO" id="GO:0030643">
    <property type="term" value="P:intracellular phosphate ion homeostasis"/>
    <property type="evidence" value="ECO:0007669"/>
    <property type="project" value="InterPro"/>
</dbReference>
<name>A0AAE3A8G7_9FIRM</name>
<evidence type="ECO:0000256" key="7">
    <source>
        <dbReference type="PIRNR" id="PIRNR003107"/>
    </source>
</evidence>
<feature type="domain" description="PhoU" evidence="8">
    <location>
        <begin position="118"/>
        <end position="203"/>
    </location>
</feature>
<dbReference type="InterPro" id="IPR028366">
    <property type="entry name" value="PhoU"/>
</dbReference>
<dbReference type="RefSeq" id="WP_308460089.1">
    <property type="nucleotide sequence ID" value="NZ_JAJEPS010000021.1"/>
</dbReference>
<dbReference type="Gene3D" id="1.20.58.220">
    <property type="entry name" value="Phosphate transport system protein phou homolog 2, domain 2"/>
    <property type="match status" value="2"/>
</dbReference>
<keyword evidence="6 7" id="KW-0592">Phosphate transport</keyword>
<dbReference type="InterPro" id="IPR026022">
    <property type="entry name" value="PhoU_dom"/>
</dbReference>
<dbReference type="AlphaFoldDB" id="A0AAE3A8G7"/>
<evidence type="ECO:0000313" key="9">
    <source>
        <dbReference type="EMBL" id="MCC2127449.1"/>
    </source>
</evidence>
<gene>
    <name evidence="9" type="primary">phoU</name>
    <name evidence="9" type="ORF">LKD36_14930</name>
</gene>
<dbReference type="NCBIfam" id="TIGR02135">
    <property type="entry name" value="phoU_full"/>
    <property type="match status" value="1"/>
</dbReference>
<dbReference type="PANTHER" id="PTHR42930:SF3">
    <property type="entry name" value="PHOSPHATE-SPECIFIC TRANSPORT SYSTEM ACCESSORY PROTEIN PHOU"/>
    <property type="match status" value="1"/>
</dbReference>
<feature type="domain" description="PhoU" evidence="8">
    <location>
        <begin position="16"/>
        <end position="103"/>
    </location>
</feature>
<comment type="subunit">
    <text evidence="3 7">Homodimer.</text>
</comment>
<evidence type="ECO:0000256" key="1">
    <source>
        <dbReference type="ARBA" id="ARBA00004496"/>
    </source>
</evidence>
<organism evidence="9 10">
    <name type="scientific">Hominiventricola filiformis</name>
    <dbReference type="NCBI Taxonomy" id="2885352"/>
    <lineage>
        <taxon>Bacteria</taxon>
        <taxon>Bacillati</taxon>
        <taxon>Bacillota</taxon>
        <taxon>Clostridia</taxon>
        <taxon>Lachnospirales</taxon>
        <taxon>Lachnospiraceae</taxon>
        <taxon>Hominiventricola</taxon>
    </lineage>
</organism>
<evidence type="ECO:0000256" key="3">
    <source>
        <dbReference type="ARBA" id="ARBA00011738"/>
    </source>
</evidence>
<comment type="caution">
    <text evidence="9">The sequence shown here is derived from an EMBL/GenBank/DDBJ whole genome shotgun (WGS) entry which is preliminary data.</text>
</comment>
<protein>
    <recommendedName>
        <fullName evidence="7">Phosphate-specific transport system accessory protein PhoU</fullName>
    </recommendedName>
</protein>
<comment type="function">
    <text evidence="7">Plays a role in the regulation of phosphate uptake.</text>
</comment>